<accession>A0A6G0IUX4</accession>
<keyword evidence="3" id="KW-0812">Transmembrane</keyword>
<feature type="chain" id="PRO_5026104243" evidence="4">
    <location>
        <begin position="19"/>
        <end position="403"/>
    </location>
</feature>
<protein>
    <submittedName>
        <fullName evidence="6">Zona pellucida-like domain-containing protein 1</fullName>
    </submittedName>
</protein>
<dbReference type="Gene3D" id="2.60.40.4100">
    <property type="entry name" value="Zona pellucida, ZP-C domain"/>
    <property type="match status" value="1"/>
</dbReference>
<keyword evidence="1 4" id="KW-0732">Signal</keyword>
<evidence type="ECO:0000256" key="4">
    <source>
        <dbReference type="SAM" id="SignalP"/>
    </source>
</evidence>
<dbReference type="InterPro" id="IPR055356">
    <property type="entry name" value="ZP-N"/>
</dbReference>
<feature type="domain" description="ZP" evidence="5">
    <location>
        <begin position="41"/>
        <end position="322"/>
    </location>
</feature>
<keyword evidence="7" id="KW-1185">Reference proteome</keyword>
<dbReference type="SMART" id="SM00241">
    <property type="entry name" value="ZP"/>
    <property type="match status" value="1"/>
</dbReference>
<dbReference type="PANTHER" id="PTHR14002:SF10">
    <property type="entry name" value="ZONA PELLUCIDA-LIKE DOMAIN-CONTAINING PROTEIN 1-RELATED"/>
    <property type="match status" value="1"/>
</dbReference>
<dbReference type="InterPro" id="IPR042235">
    <property type="entry name" value="ZP-C_dom"/>
</dbReference>
<dbReference type="OrthoDB" id="9274484at2759"/>
<evidence type="ECO:0000313" key="6">
    <source>
        <dbReference type="EMBL" id="KAE8295134.1"/>
    </source>
</evidence>
<dbReference type="Pfam" id="PF23344">
    <property type="entry name" value="ZP-N"/>
    <property type="match status" value="1"/>
</dbReference>
<keyword evidence="2" id="KW-1015">Disulfide bond</keyword>
<dbReference type="KEGG" id="lco:104928959"/>
<evidence type="ECO:0000256" key="2">
    <source>
        <dbReference type="ARBA" id="ARBA00023157"/>
    </source>
</evidence>
<dbReference type="Proteomes" id="UP000424527">
    <property type="component" value="Unassembled WGS sequence"/>
</dbReference>
<reference evidence="6 7" key="1">
    <citation type="submission" date="2019-07" db="EMBL/GenBank/DDBJ databases">
        <title>Chromosome genome assembly for large yellow croaker.</title>
        <authorList>
            <person name="Xiao S."/>
        </authorList>
    </citation>
    <scope>NUCLEOTIDE SEQUENCE [LARGE SCALE GENOMIC DNA]</scope>
    <source>
        <strain evidence="6">JMULYC20181020</strain>
        <tissue evidence="6">Muscle</tissue>
    </source>
</reference>
<feature type="signal peptide" evidence="4">
    <location>
        <begin position="1"/>
        <end position="18"/>
    </location>
</feature>
<feature type="transmembrane region" description="Helical" evidence="3">
    <location>
        <begin position="370"/>
        <end position="393"/>
    </location>
</feature>
<evidence type="ECO:0000259" key="5">
    <source>
        <dbReference type="PROSITE" id="PS51034"/>
    </source>
</evidence>
<comment type="caution">
    <text evidence="6">The sequence shown here is derived from an EMBL/GenBank/DDBJ whole genome shotgun (WGS) entry which is preliminary data.</text>
</comment>
<evidence type="ECO:0000313" key="7">
    <source>
        <dbReference type="Proteomes" id="UP000424527"/>
    </source>
</evidence>
<dbReference type="PANTHER" id="PTHR14002">
    <property type="entry name" value="ENDOGLIN/TGF-BETA RECEPTOR TYPE III"/>
    <property type="match status" value="1"/>
</dbReference>
<name>A0A6G0IUX4_LARCR</name>
<organism evidence="6 7">
    <name type="scientific">Larimichthys crocea</name>
    <name type="common">Large yellow croaker</name>
    <name type="synonym">Pseudosciaena crocea</name>
    <dbReference type="NCBI Taxonomy" id="215358"/>
    <lineage>
        <taxon>Eukaryota</taxon>
        <taxon>Metazoa</taxon>
        <taxon>Chordata</taxon>
        <taxon>Craniata</taxon>
        <taxon>Vertebrata</taxon>
        <taxon>Euteleostomi</taxon>
        <taxon>Actinopterygii</taxon>
        <taxon>Neopterygii</taxon>
        <taxon>Teleostei</taxon>
        <taxon>Neoteleostei</taxon>
        <taxon>Acanthomorphata</taxon>
        <taxon>Eupercaria</taxon>
        <taxon>Sciaenidae</taxon>
        <taxon>Larimichthys</taxon>
    </lineage>
</organism>
<proteinExistence type="predicted"/>
<dbReference type="Pfam" id="PF00100">
    <property type="entry name" value="Zona_pellucida"/>
    <property type="match status" value="1"/>
</dbReference>
<dbReference type="InterPro" id="IPR055355">
    <property type="entry name" value="ZP-C"/>
</dbReference>
<dbReference type="InterPro" id="IPR001507">
    <property type="entry name" value="ZP_dom"/>
</dbReference>
<evidence type="ECO:0000256" key="1">
    <source>
        <dbReference type="ARBA" id="ARBA00022729"/>
    </source>
</evidence>
<dbReference type="PROSITE" id="PS51034">
    <property type="entry name" value="ZP_2"/>
    <property type="match status" value="1"/>
</dbReference>
<keyword evidence="3" id="KW-1133">Transmembrane helix</keyword>
<gene>
    <name evidence="6" type="ORF">D5F01_LYC06060</name>
</gene>
<sequence length="403" mass="44974">MWLVILVCQLGLILRTEAQIPEQCITSETNRAPENSDITVVCGTEFMDLNILLCPMYHARYNESLMFLNNQNQKGCLGTADWDVTPPVLRFRFPLNESAMESCSNSFKIINEVGSGQFSDFSNVQYVNISGAVTSLDPTSGMITYKPQVLYKFSCLYPMQYILNNSQLGVSGVNLVINDNNGSFISTLSMQLYQDEDYEDILFIPQTGLKLKTKIYVAVKATNLTERFNVLLDRCFATTSPYPTINNDQAYDLFVGCVRDPQTKVDINGASQVAHFSFEAFRFVEHKNQTISTFYLHCTTRLCEVSSCSSLMPDCESGNGKRRRREVQEVSGNATVSSPAIFVGKQSADEPQTFSASHDVTSESNYSSPVVAVIVCIVVLAILLVAMAVYFALHIRRKKPIIQ</sequence>
<dbReference type="AlphaFoldDB" id="A0A6G0IUX4"/>
<evidence type="ECO:0000256" key="3">
    <source>
        <dbReference type="SAM" id="Phobius"/>
    </source>
</evidence>
<dbReference type="EMBL" id="REGW02000006">
    <property type="protein sequence ID" value="KAE8295134.1"/>
    <property type="molecule type" value="Genomic_DNA"/>
</dbReference>
<keyword evidence="3" id="KW-0472">Membrane</keyword>